<dbReference type="RefSeq" id="WP_211258626.1">
    <property type="nucleotide sequence ID" value="NZ_LILB01000001.1"/>
</dbReference>
<dbReference type="PANTHER" id="PTHR43266">
    <property type="entry name" value="MACROLIDE-EFFLUX PROTEIN"/>
    <property type="match status" value="1"/>
</dbReference>
<dbReference type="Proteomes" id="UP000036867">
    <property type="component" value="Unassembled WGS sequence"/>
</dbReference>
<dbReference type="SUPFAM" id="SSF103473">
    <property type="entry name" value="MFS general substrate transporter"/>
    <property type="match status" value="1"/>
</dbReference>
<evidence type="ECO:0000256" key="5">
    <source>
        <dbReference type="ARBA" id="ARBA00022989"/>
    </source>
</evidence>
<feature type="transmembrane region" description="Helical" evidence="7">
    <location>
        <begin position="333"/>
        <end position="356"/>
    </location>
</feature>
<dbReference type="PANTHER" id="PTHR43266:SF2">
    <property type="entry name" value="MAJOR FACILITATOR SUPERFAMILY (MFS) PROFILE DOMAIN-CONTAINING PROTEIN"/>
    <property type="match status" value="1"/>
</dbReference>
<keyword evidence="3" id="KW-1003">Cell membrane</keyword>
<dbReference type="GeneID" id="301136298"/>
<evidence type="ECO:0000313" key="9">
    <source>
        <dbReference type="EMBL" id="KOO52563.1"/>
    </source>
</evidence>
<feature type="transmembrane region" description="Helical" evidence="7">
    <location>
        <begin position="362"/>
        <end position="384"/>
    </location>
</feature>
<dbReference type="Gene3D" id="1.20.1250.20">
    <property type="entry name" value="MFS general substrate transporter like domains"/>
    <property type="match status" value="1"/>
</dbReference>
<feature type="transmembrane region" description="Helical" evidence="7">
    <location>
        <begin position="37"/>
        <end position="58"/>
    </location>
</feature>
<dbReference type="InterPro" id="IPR020846">
    <property type="entry name" value="MFS_dom"/>
</dbReference>
<comment type="caution">
    <text evidence="9">The sequence shown here is derived from an EMBL/GenBank/DDBJ whole genome shotgun (WGS) entry which is preliminary data.</text>
</comment>
<evidence type="ECO:0000313" key="10">
    <source>
        <dbReference type="Proteomes" id="UP000036867"/>
    </source>
</evidence>
<dbReference type="InterPro" id="IPR011701">
    <property type="entry name" value="MFS"/>
</dbReference>
<dbReference type="PRINTS" id="PR01988">
    <property type="entry name" value="EXPORTERBACE"/>
</dbReference>
<organism evidence="9 10">
    <name type="scientific">Viridibacillus arvi</name>
    <dbReference type="NCBI Taxonomy" id="263475"/>
    <lineage>
        <taxon>Bacteria</taxon>
        <taxon>Bacillati</taxon>
        <taxon>Bacillota</taxon>
        <taxon>Bacilli</taxon>
        <taxon>Bacillales</taxon>
        <taxon>Caryophanaceae</taxon>
        <taxon>Viridibacillus</taxon>
    </lineage>
</organism>
<evidence type="ECO:0000256" key="7">
    <source>
        <dbReference type="SAM" id="Phobius"/>
    </source>
</evidence>
<evidence type="ECO:0000256" key="3">
    <source>
        <dbReference type="ARBA" id="ARBA00022475"/>
    </source>
</evidence>
<feature type="transmembrane region" description="Helical" evidence="7">
    <location>
        <begin position="137"/>
        <end position="154"/>
    </location>
</feature>
<evidence type="ECO:0000259" key="8">
    <source>
        <dbReference type="PROSITE" id="PS50850"/>
    </source>
</evidence>
<dbReference type="InterPro" id="IPR036259">
    <property type="entry name" value="MFS_trans_sf"/>
</dbReference>
<dbReference type="PROSITE" id="PS50850">
    <property type="entry name" value="MFS"/>
    <property type="match status" value="1"/>
</dbReference>
<feature type="transmembrane region" description="Helical" evidence="7">
    <location>
        <begin position="7"/>
        <end position="31"/>
    </location>
</feature>
<evidence type="ECO:0000256" key="2">
    <source>
        <dbReference type="ARBA" id="ARBA00022448"/>
    </source>
</evidence>
<evidence type="ECO:0000256" key="1">
    <source>
        <dbReference type="ARBA" id="ARBA00004651"/>
    </source>
</evidence>
<sequence length="400" mass="44555">MWKRYSLLLSGIGVSFFGNWIYIIALNVLVLDMTKSAAAVAGIYIVGPVAKLLTNFFAGSIIDRHNKRRLMIISDVIRGLLVLLVPFMGSIWIIYTIIFVANMAGSFFGPSSTFYITKFVKETDRRRFNSIMSMMNSGSFLIGPALAGILIATVGTTICVVINAVTFFCCAFCIYLLPNIEDETILKREPITLKMMLADWQVVKSYIKQDHYFIKVYLLFQVALMIAFSLDSQEVTFIKQNLGLSNQMYGVIVSITGIGSIIGASISAMLVKKISLQIYFAVGMLMTTIGYLLFYSSVGFWTATAAFIFLGFFMSFSNSGYDTFYQKNVPTEIMGRFGSVTAMFLSIIQISFTFIIGALAEWFSLQMVAVGFSAIAVLLSVILCTQVFQKPNKRYYAETS</sequence>
<keyword evidence="2" id="KW-0813">Transport</keyword>
<dbReference type="InterPro" id="IPR022324">
    <property type="entry name" value="Bacilysin_exporter_BacE_put"/>
</dbReference>
<evidence type="ECO:0000256" key="4">
    <source>
        <dbReference type="ARBA" id="ARBA00022692"/>
    </source>
</evidence>
<protein>
    <submittedName>
        <fullName evidence="9">Permease</fullName>
    </submittedName>
</protein>
<evidence type="ECO:0000256" key="6">
    <source>
        <dbReference type="ARBA" id="ARBA00023136"/>
    </source>
</evidence>
<keyword evidence="10" id="KW-1185">Reference proteome</keyword>
<comment type="subcellular location">
    <subcellularLocation>
        <location evidence="1">Cell membrane</location>
        <topology evidence="1">Multi-pass membrane protein</topology>
    </subcellularLocation>
</comment>
<keyword evidence="5 7" id="KW-1133">Transmembrane helix</keyword>
<dbReference type="GO" id="GO:0005886">
    <property type="term" value="C:plasma membrane"/>
    <property type="evidence" value="ECO:0007669"/>
    <property type="project" value="UniProtKB-SubCell"/>
</dbReference>
<proteinExistence type="predicted"/>
<feature type="transmembrane region" description="Helical" evidence="7">
    <location>
        <begin position="212"/>
        <end position="230"/>
    </location>
</feature>
<dbReference type="CDD" id="cd06173">
    <property type="entry name" value="MFS_MefA_like"/>
    <property type="match status" value="1"/>
</dbReference>
<keyword evidence="6 7" id="KW-0472">Membrane</keyword>
<dbReference type="Pfam" id="PF07690">
    <property type="entry name" value="MFS_1"/>
    <property type="match status" value="1"/>
</dbReference>
<feature type="domain" description="Major facilitator superfamily (MFS) profile" evidence="8">
    <location>
        <begin position="1"/>
        <end position="394"/>
    </location>
</feature>
<feature type="transmembrane region" description="Helical" evidence="7">
    <location>
        <begin position="278"/>
        <end position="294"/>
    </location>
</feature>
<dbReference type="GO" id="GO:0022857">
    <property type="term" value="F:transmembrane transporter activity"/>
    <property type="evidence" value="ECO:0007669"/>
    <property type="project" value="InterPro"/>
</dbReference>
<dbReference type="EMBL" id="LILB01000001">
    <property type="protein sequence ID" value="KOO52563.1"/>
    <property type="molecule type" value="Genomic_DNA"/>
</dbReference>
<dbReference type="PATRIC" id="fig|263475.3.peg.2319"/>
<reference evidence="10" key="1">
    <citation type="submission" date="2015-08" db="EMBL/GenBank/DDBJ databases">
        <title>Fjat-10028 dsm 16317.</title>
        <authorList>
            <person name="Liu B."/>
            <person name="Wang J."/>
            <person name="Zhu Y."/>
            <person name="Liu G."/>
            <person name="Chen Q."/>
            <person name="Chen Z."/>
            <person name="Lan J."/>
            <person name="Che J."/>
            <person name="Ge C."/>
            <person name="Shi H."/>
            <person name="Pan Z."/>
            <person name="Liu X."/>
        </authorList>
    </citation>
    <scope>NUCLEOTIDE SEQUENCE [LARGE SCALE GENOMIC DNA]</scope>
    <source>
        <strain evidence="10">DSM 16317</strain>
    </source>
</reference>
<feature type="transmembrane region" description="Helical" evidence="7">
    <location>
        <begin position="300"/>
        <end position="321"/>
    </location>
</feature>
<gene>
    <name evidence="9" type="ORF">AMD00_09275</name>
</gene>
<keyword evidence="4 7" id="KW-0812">Transmembrane</keyword>
<dbReference type="AlphaFoldDB" id="A0A0M0LPD0"/>
<feature type="transmembrane region" description="Helical" evidence="7">
    <location>
        <begin position="250"/>
        <end position="271"/>
    </location>
</feature>
<accession>A0A0M0LPD0</accession>
<dbReference type="STRING" id="263475.AMD00_09275"/>
<name>A0A0M0LPD0_9BACL</name>